<dbReference type="EMBL" id="CAMXCT020000507">
    <property type="protein sequence ID" value="CAL1133080.1"/>
    <property type="molecule type" value="Genomic_DNA"/>
</dbReference>
<gene>
    <name evidence="1" type="ORF">C1SCF055_LOCUS7640</name>
</gene>
<reference evidence="2" key="2">
    <citation type="submission" date="2024-04" db="EMBL/GenBank/DDBJ databases">
        <authorList>
            <person name="Chen Y."/>
            <person name="Shah S."/>
            <person name="Dougan E. K."/>
            <person name="Thang M."/>
            <person name="Chan C."/>
        </authorList>
    </citation>
    <scope>NUCLEOTIDE SEQUENCE [LARGE SCALE GENOMIC DNA]</scope>
</reference>
<name>A0A9P1BW56_9DINO</name>
<proteinExistence type="predicted"/>
<evidence type="ECO:0000313" key="2">
    <source>
        <dbReference type="EMBL" id="CAL1133080.1"/>
    </source>
</evidence>
<reference evidence="1" key="1">
    <citation type="submission" date="2022-10" db="EMBL/GenBank/DDBJ databases">
        <authorList>
            <person name="Chen Y."/>
            <person name="Dougan E. K."/>
            <person name="Chan C."/>
            <person name="Rhodes N."/>
            <person name="Thang M."/>
        </authorList>
    </citation>
    <scope>NUCLEOTIDE SEQUENCE</scope>
</reference>
<dbReference type="EMBL" id="CAMXCT030000507">
    <property type="protein sequence ID" value="CAL4767017.1"/>
    <property type="molecule type" value="Genomic_DNA"/>
</dbReference>
<sequence>MKHCDLHDIPIIEFSRRVSVASLTSDTSGSSTSTWSDEEEQALPVMCGFGGEELKRFHWVPPKGWDEHAQNLGISARNTLHWDGRAPLPIAPIGGKSWLLPCSDKLSLRIAKLQEKLKSCGWKIITSPVHIIESLGNKANLPGFADRIGMVDFLPMHFAAPESAVYPCVLKPCQGEFGKNSYICNSKDEVYKYAPEFSPKKWVLQELVPGNVEFSVSLLVSYGSIMDMVGMRYTYDRAVYIWPNVVEVHRELCLVPLRHVNIMAGSSMKEIMREFCSKAFKVPIVARYSKVLLHNNHPVPRPEK</sequence>
<dbReference type="SUPFAM" id="SSF56059">
    <property type="entry name" value="Glutathione synthetase ATP-binding domain-like"/>
    <property type="match status" value="1"/>
</dbReference>
<comment type="caution">
    <text evidence="1">The sequence shown here is derived from an EMBL/GenBank/DDBJ whole genome shotgun (WGS) entry which is preliminary data.</text>
</comment>
<protein>
    <submittedName>
        <fullName evidence="3">Pumilio-like 3</fullName>
    </submittedName>
</protein>
<evidence type="ECO:0000313" key="1">
    <source>
        <dbReference type="EMBL" id="CAI3979705.1"/>
    </source>
</evidence>
<dbReference type="OrthoDB" id="432907at2759"/>
<dbReference type="AlphaFoldDB" id="A0A9P1BW56"/>
<dbReference type="Proteomes" id="UP001152797">
    <property type="component" value="Unassembled WGS sequence"/>
</dbReference>
<accession>A0A9P1BW56</accession>
<keyword evidence="4" id="KW-1185">Reference proteome</keyword>
<dbReference type="EMBL" id="CAMXCT010000507">
    <property type="protein sequence ID" value="CAI3979705.1"/>
    <property type="molecule type" value="Genomic_DNA"/>
</dbReference>
<feature type="non-terminal residue" evidence="1">
    <location>
        <position position="304"/>
    </location>
</feature>
<organism evidence="1">
    <name type="scientific">Cladocopium goreaui</name>
    <dbReference type="NCBI Taxonomy" id="2562237"/>
    <lineage>
        <taxon>Eukaryota</taxon>
        <taxon>Sar</taxon>
        <taxon>Alveolata</taxon>
        <taxon>Dinophyceae</taxon>
        <taxon>Suessiales</taxon>
        <taxon>Symbiodiniaceae</taxon>
        <taxon>Cladocopium</taxon>
    </lineage>
</organism>
<evidence type="ECO:0000313" key="4">
    <source>
        <dbReference type="Proteomes" id="UP001152797"/>
    </source>
</evidence>
<evidence type="ECO:0000313" key="3">
    <source>
        <dbReference type="EMBL" id="CAL4767017.1"/>
    </source>
</evidence>